<dbReference type="PANTHER" id="PTHR24414">
    <property type="entry name" value="F-BOX/KELCH-REPEAT PROTEIN SKIP4"/>
    <property type="match status" value="1"/>
</dbReference>
<dbReference type="CDD" id="cd22152">
    <property type="entry name" value="F-box_AtAFR-like"/>
    <property type="match status" value="1"/>
</dbReference>
<dbReference type="Gene3D" id="2.120.10.80">
    <property type="entry name" value="Kelch-type beta propeller"/>
    <property type="match status" value="1"/>
</dbReference>
<organism evidence="2">
    <name type="scientific">Salvia splendens</name>
    <name type="common">Scarlet sage</name>
    <dbReference type="NCBI Taxonomy" id="180675"/>
    <lineage>
        <taxon>Eukaryota</taxon>
        <taxon>Viridiplantae</taxon>
        <taxon>Streptophyta</taxon>
        <taxon>Embryophyta</taxon>
        <taxon>Tracheophyta</taxon>
        <taxon>Spermatophyta</taxon>
        <taxon>Magnoliopsida</taxon>
        <taxon>eudicotyledons</taxon>
        <taxon>Gunneridae</taxon>
        <taxon>Pentapetalae</taxon>
        <taxon>asterids</taxon>
        <taxon>lamiids</taxon>
        <taxon>Lamiales</taxon>
        <taxon>Lamiaceae</taxon>
        <taxon>Nepetoideae</taxon>
        <taxon>Mentheae</taxon>
        <taxon>Salviinae</taxon>
        <taxon>Salvia</taxon>
        <taxon>Salvia subgen. Calosphace</taxon>
        <taxon>core Calosphace</taxon>
    </lineage>
</organism>
<reference evidence="2" key="2">
    <citation type="submission" date="2020-08" db="EMBL/GenBank/DDBJ databases">
        <title>Plant Genome Project.</title>
        <authorList>
            <person name="Zhang R.-G."/>
        </authorList>
    </citation>
    <scope>NUCLEOTIDE SEQUENCE</scope>
    <source>
        <strain evidence="2">Huo1</strain>
        <tissue evidence="2">Leaf</tissue>
    </source>
</reference>
<protein>
    <recommendedName>
        <fullName evidence="1">F-box domain-containing protein</fullName>
    </recommendedName>
</protein>
<dbReference type="InterPro" id="IPR015915">
    <property type="entry name" value="Kelch-typ_b-propeller"/>
</dbReference>
<dbReference type="PANTHER" id="PTHR24414:SF23">
    <property type="entry name" value="F-BOX_KELCH-REPEAT PROTEIN SKIP6"/>
    <property type="match status" value="1"/>
</dbReference>
<dbReference type="Proteomes" id="UP000298416">
    <property type="component" value="Unassembled WGS sequence"/>
</dbReference>
<dbReference type="Pfam" id="PF25210">
    <property type="entry name" value="Kelch_FKB95"/>
    <property type="match status" value="1"/>
</dbReference>
<dbReference type="AlphaFoldDB" id="A0A8X8WG47"/>
<dbReference type="InterPro" id="IPR006652">
    <property type="entry name" value="Kelch_1"/>
</dbReference>
<sequence>MAEQTTAAGSPVSAPPPLIQNFPDDISIQILARVPRFRHPFLSLVSKSWRAAVNSPELFRTRSLLHTSQSSLYLNLRINSSFNWYSERNPQNSKRSFTPIPSIPQHPVGSSVLALGPKIYVIGGSLSDIPSNNVWIFDCRSNNWELGLRMKVSREFSASGELDGKIYVMGGCNVDNWSRSINWAEVFDPATGLWAAIPSEIELRDKWMHASAVIGTRLYAMADRGGVVLDIGRGGWGSVPKRLDLGWRGRAAVVDNVLYCYDYLGKIRGYDVEEDVWKELRGVEKGLPKFLCSSTMVNLDGKLCVVWEGKGKGNGKEVDIMCAEIEVRRDGDGGLSGVILRSDVILVSAVVDSVLYCYDYLGKIRGYDVEEDVLKELRGVENGLPKFLCCSTMVNLDEKLCGMGRDGDGGLSGAILRLDVILDERSSIFEGGTQNAYNGGMVKDPRSKPSAINLYAASVQWRPSQLTCNNGSSHVKLHCSIVIVCIGYVDAWVLLLGEVKFCVKQFVMVASKPV</sequence>
<gene>
    <name evidence="2" type="ORF">SASPL_144308</name>
</gene>
<dbReference type="InterPro" id="IPR001810">
    <property type="entry name" value="F-box_dom"/>
</dbReference>
<reference evidence="2" key="1">
    <citation type="submission" date="2018-01" db="EMBL/GenBank/DDBJ databases">
        <authorList>
            <person name="Mao J.F."/>
        </authorList>
    </citation>
    <scope>NUCLEOTIDE SEQUENCE</scope>
    <source>
        <strain evidence="2">Huo1</strain>
        <tissue evidence="2">Leaf</tissue>
    </source>
</reference>
<comment type="caution">
    <text evidence="2">The sequence shown here is derived from an EMBL/GenBank/DDBJ whole genome shotgun (WGS) entry which is preliminary data.</text>
</comment>
<dbReference type="InterPro" id="IPR036047">
    <property type="entry name" value="F-box-like_dom_sf"/>
</dbReference>
<dbReference type="InterPro" id="IPR057499">
    <property type="entry name" value="Kelch_FKB95"/>
</dbReference>
<evidence type="ECO:0000313" key="2">
    <source>
        <dbReference type="EMBL" id="KAG6393739.1"/>
    </source>
</evidence>
<proteinExistence type="predicted"/>
<dbReference type="EMBL" id="PNBA02000017">
    <property type="protein sequence ID" value="KAG6393739.1"/>
    <property type="molecule type" value="Genomic_DNA"/>
</dbReference>
<dbReference type="SMART" id="SM00612">
    <property type="entry name" value="Kelch"/>
    <property type="match status" value="2"/>
</dbReference>
<keyword evidence="3" id="KW-1185">Reference proteome</keyword>
<dbReference type="Pfam" id="PF00646">
    <property type="entry name" value="F-box"/>
    <property type="match status" value="1"/>
</dbReference>
<dbReference type="SUPFAM" id="SSF117281">
    <property type="entry name" value="Kelch motif"/>
    <property type="match status" value="1"/>
</dbReference>
<name>A0A8X8WG47_SALSN</name>
<dbReference type="InterPro" id="IPR050354">
    <property type="entry name" value="F-box/kelch-repeat_ARATH"/>
</dbReference>
<accession>A0A8X8WG47</accession>
<evidence type="ECO:0000313" key="3">
    <source>
        <dbReference type="Proteomes" id="UP000298416"/>
    </source>
</evidence>
<evidence type="ECO:0000259" key="1">
    <source>
        <dbReference type="SMART" id="SM00256"/>
    </source>
</evidence>
<dbReference type="SUPFAM" id="SSF81383">
    <property type="entry name" value="F-box domain"/>
    <property type="match status" value="1"/>
</dbReference>
<dbReference type="SMART" id="SM00256">
    <property type="entry name" value="FBOX"/>
    <property type="match status" value="1"/>
</dbReference>
<feature type="domain" description="F-box" evidence="1">
    <location>
        <begin position="22"/>
        <end position="62"/>
    </location>
</feature>